<organism evidence="7 8">
    <name type="scientific">Petromyzon marinus</name>
    <name type="common">Sea lamprey</name>
    <dbReference type="NCBI Taxonomy" id="7757"/>
    <lineage>
        <taxon>Eukaryota</taxon>
        <taxon>Metazoa</taxon>
        <taxon>Chordata</taxon>
        <taxon>Craniata</taxon>
        <taxon>Vertebrata</taxon>
        <taxon>Cyclostomata</taxon>
        <taxon>Hyperoartia</taxon>
        <taxon>Petromyzontiformes</taxon>
        <taxon>Petromyzontidae</taxon>
        <taxon>Petromyzon</taxon>
    </lineage>
</organism>
<feature type="domain" description="PPM-type phosphatase" evidence="6">
    <location>
        <begin position="1"/>
        <end position="198"/>
    </location>
</feature>
<accession>A0AAJ7SMB5</accession>
<keyword evidence="2 4" id="KW-0378">Hydrolase</keyword>
<feature type="region of interest" description="Disordered" evidence="5">
    <location>
        <begin position="248"/>
        <end position="312"/>
    </location>
</feature>
<dbReference type="KEGG" id="pmrn:116938074"/>
<evidence type="ECO:0000259" key="6">
    <source>
        <dbReference type="PROSITE" id="PS51746"/>
    </source>
</evidence>
<dbReference type="SUPFAM" id="SSF81606">
    <property type="entry name" value="PP2C-like"/>
    <property type="match status" value="1"/>
</dbReference>
<dbReference type="InterPro" id="IPR036457">
    <property type="entry name" value="PPM-type-like_dom_sf"/>
</dbReference>
<reference evidence="8" key="1">
    <citation type="submission" date="2025-08" db="UniProtKB">
        <authorList>
            <consortium name="RefSeq"/>
        </authorList>
    </citation>
    <scope>IDENTIFICATION</scope>
    <source>
        <tissue evidence="8">Sperm</tissue>
    </source>
</reference>
<keyword evidence="1" id="KW-0479">Metal-binding</keyword>
<sequence length="312" mass="32298">MSSPLKLIVSADSNRGGRRYMEDITEVSTEGDGDAIFLAVFDGHGGPQAARFARRCLWPSIRAQPGLWGATDPAGVCHAIRDGFLACQRAMWEELGDLWSYDFASAQFVVSPEPDVSAYRLDPGHHRYLVLATDGVWDVLTPTEAVALCHRADAQQQHSSSSSGVDLTLAQALVAEALSRWHRLGTKADNVSAVVARLCPSAASPAPRLGADGAAGAVLVAGGGGMVAGGSGGGAVRASALARSGTEVLRGPGTEELPSNNSSSSNNNSNSSSGNSSSGKFTPLLADLGCSQEEIPSKRSRRSGPHEGTASD</sequence>
<protein>
    <submittedName>
        <fullName evidence="8">Protein phosphatase 1D-like</fullName>
    </submittedName>
</protein>
<dbReference type="InterPro" id="IPR001932">
    <property type="entry name" value="PPM-type_phosphatase-like_dom"/>
</dbReference>
<dbReference type="CDD" id="cd00143">
    <property type="entry name" value="PP2Cc"/>
    <property type="match status" value="1"/>
</dbReference>
<gene>
    <name evidence="8" type="primary">LOC116938074</name>
</gene>
<dbReference type="GO" id="GO:0004722">
    <property type="term" value="F:protein serine/threonine phosphatase activity"/>
    <property type="evidence" value="ECO:0007669"/>
    <property type="project" value="InterPro"/>
</dbReference>
<evidence type="ECO:0000313" key="8">
    <source>
        <dbReference type="RefSeq" id="XP_032801138.1"/>
    </source>
</evidence>
<dbReference type="Proteomes" id="UP001318040">
    <property type="component" value="Unplaced"/>
</dbReference>
<dbReference type="PROSITE" id="PS51746">
    <property type="entry name" value="PPM_2"/>
    <property type="match status" value="1"/>
</dbReference>
<evidence type="ECO:0000256" key="2">
    <source>
        <dbReference type="ARBA" id="ARBA00022801"/>
    </source>
</evidence>
<dbReference type="AlphaFoldDB" id="A0AAJ7SMB5"/>
<evidence type="ECO:0000256" key="4">
    <source>
        <dbReference type="RuleBase" id="RU003465"/>
    </source>
</evidence>
<dbReference type="InterPro" id="IPR015655">
    <property type="entry name" value="PP2C"/>
</dbReference>
<keyword evidence="7" id="KW-1185">Reference proteome</keyword>
<proteinExistence type="inferred from homology"/>
<dbReference type="Gene3D" id="3.60.40.10">
    <property type="entry name" value="PPM-type phosphatase domain"/>
    <property type="match status" value="2"/>
</dbReference>
<dbReference type="InterPro" id="IPR000222">
    <property type="entry name" value="PP2C_BS"/>
</dbReference>
<evidence type="ECO:0000256" key="3">
    <source>
        <dbReference type="ARBA" id="ARBA00022912"/>
    </source>
</evidence>
<keyword evidence="3 4" id="KW-0904">Protein phosphatase</keyword>
<dbReference type="Pfam" id="PF00481">
    <property type="entry name" value="PP2C"/>
    <property type="match status" value="2"/>
</dbReference>
<feature type="compositionally biased region" description="Low complexity" evidence="5">
    <location>
        <begin position="259"/>
        <end position="279"/>
    </location>
</feature>
<name>A0AAJ7SMB5_PETMA</name>
<dbReference type="RefSeq" id="XP_032801138.1">
    <property type="nucleotide sequence ID" value="XM_032945247.1"/>
</dbReference>
<evidence type="ECO:0000256" key="5">
    <source>
        <dbReference type="SAM" id="MobiDB-lite"/>
    </source>
</evidence>
<dbReference type="PROSITE" id="PS01032">
    <property type="entry name" value="PPM_1"/>
    <property type="match status" value="1"/>
</dbReference>
<comment type="similarity">
    <text evidence="4">Belongs to the PP2C family.</text>
</comment>
<dbReference type="GO" id="GO:0046872">
    <property type="term" value="F:metal ion binding"/>
    <property type="evidence" value="ECO:0007669"/>
    <property type="project" value="UniProtKB-KW"/>
</dbReference>
<evidence type="ECO:0000256" key="1">
    <source>
        <dbReference type="ARBA" id="ARBA00022723"/>
    </source>
</evidence>
<evidence type="ECO:0000313" key="7">
    <source>
        <dbReference type="Proteomes" id="UP001318040"/>
    </source>
</evidence>
<dbReference type="PANTHER" id="PTHR47992">
    <property type="entry name" value="PROTEIN PHOSPHATASE"/>
    <property type="match status" value="1"/>
</dbReference>
<dbReference type="SMART" id="SM00332">
    <property type="entry name" value="PP2Cc"/>
    <property type="match status" value="1"/>
</dbReference>